<dbReference type="Pfam" id="PF04101">
    <property type="entry name" value="Glyco_tran_28_C"/>
    <property type="match status" value="1"/>
</dbReference>
<evidence type="ECO:0000313" key="3">
    <source>
        <dbReference type="Proteomes" id="UP000264006"/>
    </source>
</evidence>
<accession>A0A346XTW2</accession>
<dbReference type="GO" id="GO:0016758">
    <property type="term" value="F:hexosyltransferase activity"/>
    <property type="evidence" value="ECO:0007669"/>
    <property type="project" value="InterPro"/>
</dbReference>
<dbReference type="EMBL" id="CP031165">
    <property type="protein sequence ID" value="AXV05659.1"/>
    <property type="molecule type" value="Genomic_DNA"/>
</dbReference>
<keyword evidence="2" id="KW-0808">Transferase</keyword>
<evidence type="ECO:0000259" key="1">
    <source>
        <dbReference type="Pfam" id="PF04101"/>
    </source>
</evidence>
<dbReference type="KEGG" id="euz:DVS28_a0958"/>
<keyword evidence="3" id="KW-1185">Reference proteome</keyword>
<protein>
    <submittedName>
        <fullName evidence="2">Glycosyltransferase</fullName>
    </submittedName>
</protein>
<reference evidence="2 3" key="1">
    <citation type="submission" date="2018-09" db="EMBL/GenBank/DDBJ databases">
        <title>Complete genome sequence of Euzebya sp. DY32-46 isolated from seawater of Pacific Ocean.</title>
        <authorList>
            <person name="Xu L."/>
            <person name="Wu Y.-H."/>
            <person name="Xu X.-W."/>
        </authorList>
    </citation>
    <scope>NUCLEOTIDE SEQUENCE [LARGE SCALE GENOMIC DNA]</scope>
    <source>
        <strain evidence="2 3">DY32-46</strain>
    </source>
</reference>
<dbReference type="SUPFAM" id="SSF53756">
    <property type="entry name" value="UDP-Glycosyltransferase/glycogen phosphorylase"/>
    <property type="match status" value="1"/>
</dbReference>
<dbReference type="PANTHER" id="PTHR21015:SF22">
    <property type="entry name" value="GLYCOSYLTRANSFERASE"/>
    <property type="match status" value="1"/>
</dbReference>
<gene>
    <name evidence="2" type="ORF">DVS28_a0958</name>
</gene>
<organism evidence="2 3">
    <name type="scientific">Euzebya pacifica</name>
    <dbReference type="NCBI Taxonomy" id="1608957"/>
    <lineage>
        <taxon>Bacteria</taxon>
        <taxon>Bacillati</taxon>
        <taxon>Actinomycetota</taxon>
        <taxon>Nitriliruptoria</taxon>
        <taxon>Euzebyales</taxon>
    </lineage>
</organism>
<sequence>MISGDVIGRADGPRVLFVPSNGMGLGHMTRAAAIARRLGEAGAMPILCVLSPLIDPLRQLGFMVEHIPSYASTPLERWHWQRLLADQLRHLIEAYDVTAVVFDGVAPYRGVRQVMAEEGAPPFVWVRRGRWRADARPAATAAGFTMVIEPGEVDRDEPDVAIPQPAARAVNGVPVRQVGPVLLHDHHDLRDRGQALVDLALPADGRYGLISLGTGLAGPLAHTAGPLVAALRSRGLVPVVAASPLSPPPTVEGALVRQRYPLAPSLAAFDVVVLAAGYNSVVEAVACRVPAVLVPNPAAAVDDQLARAVGLDQQGLAVLWDSTVRAGAEGAAGSAPAGALDRALDRALDGHSELVERMAARSVPQGATRAAALIQELTQSRAHQPKPRSIR</sequence>
<dbReference type="Proteomes" id="UP000264006">
    <property type="component" value="Chromosome"/>
</dbReference>
<feature type="domain" description="Glycosyl transferase family 28 C-terminal" evidence="1">
    <location>
        <begin position="264"/>
        <end position="321"/>
    </location>
</feature>
<dbReference type="OrthoDB" id="8549922at2"/>
<dbReference type="PANTHER" id="PTHR21015">
    <property type="entry name" value="UDP-N-ACETYLGLUCOSAMINE--N-ACETYLMURAMYL-(PENTAPEPTIDE) PYROPHOSPHORYL-UNDECAPRENOL N-ACETYLGLUCOSAMINE TRANSFERASE 1"/>
    <property type="match status" value="1"/>
</dbReference>
<evidence type="ECO:0000313" key="2">
    <source>
        <dbReference type="EMBL" id="AXV05659.1"/>
    </source>
</evidence>
<dbReference type="Gene3D" id="3.40.50.2000">
    <property type="entry name" value="Glycogen Phosphorylase B"/>
    <property type="match status" value="1"/>
</dbReference>
<dbReference type="AlphaFoldDB" id="A0A346XTW2"/>
<dbReference type="InterPro" id="IPR007235">
    <property type="entry name" value="Glyco_trans_28_C"/>
</dbReference>
<proteinExistence type="predicted"/>
<name>A0A346XTW2_9ACTN</name>